<dbReference type="OrthoDB" id="636685at2759"/>
<dbReference type="Proteomes" id="UP000030693">
    <property type="component" value="Unassembled WGS sequence"/>
</dbReference>
<sequence>MGSSQADAEISSLDAANLSDLSPSQIPGAAGGADTEDLLFSSLPMVQVVGLSEAERAPSASPPPSDTEDVHGQGAPGREEHTATELAGAVVPLPEELRGSIIAPSLPTSRVRRTIMLDPAMRMIPQASVRAVACATENFIALLGEQAFSLLGSRKTIRDTDIAAVIHRDVRYHFMRDVFPKPSQMPSGSGLVPPQAKRRNVGTNSGSMDRDPGAAPPAGPVQQTLRFTRTPEAGGGLGKSSSEASMQLDPAGQGPGTDEPPLEEVSLASPPRAATAEGGPQVDATQELSQPSEIPPTATAPHSSADLFSRFAFKE</sequence>
<proteinExistence type="predicted"/>
<feature type="compositionally biased region" description="Polar residues" evidence="3">
    <location>
        <begin position="283"/>
        <end position="292"/>
    </location>
</feature>
<accession>A0A058ZFJ1</accession>
<dbReference type="PANTHER" id="PTHR10252:SF54">
    <property type="entry name" value="CHROMATIN ACCESSIBILITY COMPLEX PROTEIN 1"/>
    <property type="match status" value="1"/>
</dbReference>
<feature type="region of interest" description="Disordered" evidence="3">
    <location>
        <begin position="51"/>
        <end position="79"/>
    </location>
</feature>
<feature type="region of interest" description="Disordered" evidence="3">
    <location>
        <begin position="1"/>
        <end position="35"/>
    </location>
</feature>
<dbReference type="PANTHER" id="PTHR10252">
    <property type="entry name" value="HISTONE-LIKE TRANSCRIPTION FACTOR CCAAT-RELATED"/>
    <property type="match status" value="1"/>
</dbReference>
<reference evidence="4" key="1">
    <citation type="submission" date="2013-04" db="EMBL/GenBank/DDBJ databases">
        <title>The Genome Sequence of Fonticula alba ATCC 38817.</title>
        <authorList>
            <consortium name="The Broad Institute Genomics Platform"/>
            <person name="Russ C."/>
            <person name="Cuomo C."/>
            <person name="Burger G."/>
            <person name="Gray M.W."/>
            <person name="Holland P.W.H."/>
            <person name="King N."/>
            <person name="Lang F.B.F."/>
            <person name="Roger A.J."/>
            <person name="Ruiz-Trillo I."/>
            <person name="Brown M."/>
            <person name="Walker B."/>
            <person name="Young S."/>
            <person name="Zeng Q."/>
            <person name="Gargeya S."/>
            <person name="Fitzgerald M."/>
            <person name="Haas B."/>
            <person name="Abouelleil A."/>
            <person name="Allen A.W."/>
            <person name="Alvarado L."/>
            <person name="Arachchi H.M."/>
            <person name="Berlin A.M."/>
            <person name="Chapman S.B."/>
            <person name="Gainer-Dewar J."/>
            <person name="Goldberg J."/>
            <person name="Griggs A."/>
            <person name="Gujja S."/>
            <person name="Hansen M."/>
            <person name="Howarth C."/>
            <person name="Imamovic A."/>
            <person name="Ireland A."/>
            <person name="Larimer J."/>
            <person name="McCowan C."/>
            <person name="Murphy C."/>
            <person name="Pearson M."/>
            <person name="Poon T.W."/>
            <person name="Priest M."/>
            <person name="Roberts A."/>
            <person name="Saif S."/>
            <person name="Shea T."/>
            <person name="Sisk P."/>
            <person name="Sykes S."/>
            <person name="Wortman J."/>
            <person name="Nusbaum C."/>
            <person name="Birren B."/>
        </authorList>
    </citation>
    <scope>NUCLEOTIDE SEQUENCE [LARGE SCALE GENOMIC DNA]</scope>
    <source>
        <strain evidence="4">ATCC 38817</strain>
    </source>
</reference>
<keyword evidence="2" id="KW-0539">Nucleus</keyword>
<dbReference type="RefSeq" id="XP_009492422.1">
    <property type="nucleotide sequence ID" value="XM_009494147.1"/>
</dbReference>
<evidence type="ECO:0000313" key="5">
    <source>
        <dbReference type="Proteomes" id="UP000030693"/>
    </source>
</evidence>
<comment type="subcellular location">
    <subcellularLocation>
        <location evidence="1">Nucleus</location>
    </subcellularLocation>
</comment>
<dbReference type="InterPro" id="IPR050568">
    <property type="entry name" value="Transcr_DNA_Rep_Reg"/>
</dbReference>
<dbReference type="GO" id="GO:0046982">
    <property type="term" value="F:protein heterodimerization activity"/>
    <property type="evidence" value="ECO:0007669"/>
    <property type="project" value="InterPro"/>
</dbReference>
<evidence type="ECO:0000256" key="1">
    <source>
        <dbReference type="ARBA" id="ARBA00004123"/>
    </source>
</evidence>
<dbReference type="EMBL" id="KB932201">
    <property type="protein sequence ID" value="KCV72721.1"/>
    <property type="molecule type" value="Genomic_DNA"/>
</dbReference>
<name>A0A058ZFJ1_FONAL</name>
<evidence type="ECO:0008006" key="6">
    <source>
        <dbReference type="Google" id="ProtNLM"/>
    </source>
</evidence>
<dbReference type="AlphaFoldDB" id="A0A058ZFJ1"/>
<evidence type="ECO:0000256" key="2">
    <source>
        <dbReference type="ARBA" id="ARBA00023242"/>
    </source>
</evidence>
<protein>
    <recommendedName>
        <fullName evidence="6">Transcription factor CBF/NF-Y/archaeal histone domain-containing protein</fullName>
    </recommendedName>
</protein>
<feature type="compositionally biased region" description="Low complexity" evidence="3">
    <location>
        <begin position="11"/>
        <end position="24"/>
    </location>
</feature>
<keyword evidence="5" id="KW-1185">Reference proteome</keyword>
<dbReference type="Gene3D" id="1.10.20.10">
    <property type="entry name" value="Histone, subunit A"/>
    <property type="match status" value="1"/>
</dbReference>
<feature type="region of interest" description="Disordered" evidence="3">
    <location>
        <begin position="179"/>
        <end position="315"/>
    </location>
</feature>
<organism evidence="4">
    <name type="scientific">Fonticula alba</name>
    <name type="common">Slime mold</name>
    <dbReference type="NCBI Taxonomy" id="691883"/>
    <lineage>
        <taxon>Eukaryota</taxon>
        <taxon>Rotosphaerida</taxon>
        <taxon>Fonticulaceae</taxon>
        <taxon>Fonticula</taxon>
    </lineage>
</organism>
<gene>
    <name evidence="4" type="ORF">H696_00299</name>
</gene>
<evidence type="ECO:0000313" key="4">
    <source>
        <dbReference type="EMBL" id="KCV72721.1"/>
    </source>
</evidence>
<dbReference type="GeneID" id="20525024"/>
<dbReference type="CDD" id="cd22929">
    <property type="entry name" value="HFD_POLE4-like"/>
    <property type="match status" value="1"/>
</dbReference>
<dbReference type="SUPFAM" id="SSF47113">
    <property type="entry name" value="Histone-fold"/>
    <property type="match status" value="1"/>
</dbReference>
<dbReference type="InterPro" id="IPR009072">
    <property type="entry name" value="Histone-fold"/>
</dbReference>
<dbReference type="GO" id="GO:0008623">
    <property type="term" value="C:CHRAC"/>
    <property type="evidence" value="ECO:0007669"/>
    <property type="project" value="TreeGrafter"/>
</dbReference>
<dbReference type="GO" id="GO:0006261">
    <property type="term" value="P:DNA-templated DNA replication"/>
    <property type="evidence" value="ECO:0007669"/>
    <property type="project" value="TreeGrafter"/>
</dbReference>
<evidence type="ECO:0000256" key="3">
    <source>
        <dbReference type="SAM" id="MobiDB-lite"/>
    </source>
</evidence>